<reference evidence="3" key="1">
    <citation type="submission" date="2015-06" db="EMBL/GenBank/DDBJ databases">
        <authorList>
            <person name="Bertelli C."/>
        </authorList>
    </citation>
    <scope>NUCLEOTIDE SEQUENCE [LARGE SCALE GENOMIC DNA]</scope>
    <source>
        <strain evidence="3">CRIB-30</strain>
    </source>
</reference>
<dbReference type="SUPFAM" id="SSF48452">
    <property type="entry name" value="TPR-like"/>
    <property type="match status" value="1"/>
</dbReference>
<dbReference type="AlphaFoldDB" id="A0A0H5DR62"/>
<protein>
    <submittedName>
        <fullName evidence="2">Putative type III secretion chaperone SycD/LcrH</fullName>
    </submittedName>
</protein>
<evidence type="ECO:0000313" key="2">
    <source>
        <dbReference type="EMBL" id="CRX38648.1"/>
    </source>
</evidence>
<dbReference type="InterPro" id="IPR011716">
    <property type="entry name" value="TPR-3"/>
</dbReference>
<keyword evidence="3" id="KW-1185">Reference proteome</keyword>
<accession>A0A0H5DR62</accession>
<gene>
    <name evidence="2" type="primary">sycd7</name>
    <name evidence="2" type="ORF">ELAC_1309</name>
</gene>
<evidence type="ECO:0000256" key="1">
    <source>
        <dbReference type="ARBA" id="ARBA00010244"/>
    </source>
</evidence>
<dbReference type="Gene3D" id="1.25.40.10">
    <property type="entry name" value="Tetratricopeptide repeat domain"/>
    <property type="match status" value="1"/>
</dbReference>
<evidence type="ECO:0000313" key="3">
    <source>
        <dbReference type="Proteomes" id="UP000220251"/>
    </source>
</evidence>
<dbReference type="Pfam" id="PF07720">
    <property type="entry name" value="TPR_3"/>
    <property type="match status" value="2"/>
</dbReference>
<sequence length="170" mass="19303">MTAAAGSLASVDVIKRELLQAIDQESLETIRLASKEFSEGAYAYAWHHYEAGRYQEAYDLFVLLAALRNGEKKIWMGLGATAQMLKRYKEATEAYSVAAHLDEELNDPYPHFHAAECFYTMGDVKNAWRALEGARKVADRLEGEDLLKSRIQMLRKSWYPQAKALAKKIK</sequence>
<organism evidence="2 3">
    <name type="scientific">Estrella lausannensis</name>
    <dbReference type="NCBI Taxonomy" id="483423"/>
    <lineage>
        <taxon>Bacteria</taxon>
        <taxon>Pseudomonadati</taxon>
        <taxon>Chlamydiota</taxon>
        <taxon>Chlamydiia</taxon>
        <taxon>Parachlamydiales</taxon>
        <taxon>Candidatus Criblamydiaceae</taxon>
        <taxon>Estrella</taxon>
    </lineage>
</organism>
<proteinExistence type="inferred from homology"/>
<dbReference type="NCBIfam" id="TIGR02552">
    <property type="entry name" value="LcrH_SycD"/>
    <property type="match status" value="1"/>
</dbReference>
<dbReference type="InterPro" id="IPR005415">
    <property type="entry name" value="T3SS_Ca_resp_chp_LcrH/SycD"/>
</dbReference>
<dbReference type="InterPro" id="IPR011990">
    <property type="entry name" value="TPR-like_helical_dom_sf"/>
</dbReference>
<name>A0A0H5DR62_9BACT</name>
<comment type="similarity">
    <text evidence="1">Belongs to the LcrH/SycD chaperone family.</text>
</comment>
<dbReference type="Proteomes" id="UP000220251">
    <property type="component" value="Unassembled WGS sequence"/>
</dbReference>
<dbReference type="PRINTS" id="PR01595">
    <property type="entry name" value="SYCDCHAPRONE"/>
</dbReference>
<dbReference type="EMBL" id="CWGJ01000015">
    <property type="protein sequence ID" value="CRX38648.1"/>
    <property type="molecule type" value="Genomic_DNA"/>
</dbReference>